<gene>
    <name evidence="4" type="ORF">ASCRUDRAFT_116199</name>
</gene>
<evidence type="ECO:0000256" key="2">
    <source>
        <dbReference type="ARBA" id="ARBA00023186"/>
    </source>
</evidence>
<dbReference type="Proteomes" id="UP000095038">
    <property type="component" value="Unassembled WGS sequence"/>
</dbReference>
<dbReference type="GO" id="GO:0016272">
    <property type="term" value="C:prefoldin complex"/>
    <property type="evidence" value="ECO:0007669"/>
    <property type="project" value="EnsemblFungi"/>
</dbReference>
<dbReference type="FunCoup" id="A0A1D2VC81">
    <property type="interactions" value="766"/>
</dbReference>
<comment type="similarity">
    <text evidence="1">Belongs to the prefoldin subunit beta family.</text>
</comment>
<dbReference type="STRING" id="1344418.A0A1D2VC81"/>
<evidence type="ECO:0000256" key="1">
    <source>
        <dbReference type="ARBA" id="ARBA00008045"/>
    </source>
</evidence>
<dbReference type="RefSeq" id="XP_020045404.1">
    <property type="nucleotide sequence ID" value="XM_020188836.1"/>
</dbReference>
<dbReference type="GO" id="GO:0005737">
    <property type="term" value="C:cytoplasm"/>
    <property type="evidence" value="ECO:0007669"/>
    <property type="project" value="EnsemblFungi"/>
</dbReference>
<dbReference type="GO" id="GO:0006457">
    <property type="term" value="P:protein folding"/>
    <property type="evidence" value="ECO:0007669"/>
    <property type="project" value="InterPro"/>
</dbReference>
<name>A0A1D2VC81_9ASCO</name>
<reference evidence="5" key="1">
    <citation type="submission" date="2016-05" db="EMBL/GenBank/DDBJ databases">
        <title>Comparative genomics of biotechnologically important yeasts.</title>
        <authorList>
            <consortium name="DOE Joint Genome Institute"/>
            <person name="Riley R."/>
            <person name="Haridas S."/>
            <person name="Wolfe K.H."/>
            <person name="Lopes M.R."/>
            <person name="Hittinger C.T."/>
            <person name="Goker M."/>
            <person name="Salamov A."/>
            <person name="Wisecaver J."/>
            <person name="Long T.M."/>
            <person name="Aerts A.L."/>
            <person name="Barry K."/>
            <person name="Choi C."/>
            <person name="Clum A."/>
            <person name="Coughlan A.Y."/>
            <person name="Deshpande S."/>
            <person name="Douglass A.P."/>
            <person name="Hanson S.J."/>
            <person name="Klenk H.-P."/>
            <person name="Labutti K."/>
            <person name="Lapidus A."/>
            <person name="Lindquist E."/>
            <person name="Lipzen A."/>
            <person name="Meier-Kolthoff J.P."/>
            <person name="Ohm R.A."/>
            <person name="Otillar R.P."/>
            <person name="Pangilinan J."/>
            <person name="Peng Y."/>
            <person name="Rokas A."/>
            <person name="Rosa C.A."/>
            <person name="Scheuner C."/>
            <person name="Sibirny A.A."/>
            <person name="Slot J.C."/>
            <person name="Stielow J.B."/>
            <person name="Sun H."/>
            <person name="Kurtzman C.P."/>
            <person name="Blackwell M."/>
            <person name="Grigoriev I.V."/>
            <person name="Jeffries T.W."/>
        </authorList>
    </citation>
    <scope>NUCLEOTIDE SEQUENCE [LARGE SCALE GENOMIC DNA]</scope>
    <source>
        <strain evidence="5">DSM 1968</strain>
    </source>
</reference>
<evidence type="ECO:0000313" key="4">
    <source>
        <dbReference type="EMBL" id="ODV59097.1"/>
    </source>
</evidence>
<dbReference type="InterPro" id="IPR009053">
    <property type="entry name" value="Prefoldin"/>
</dbReference>
<keyword evidence="2" id="KW-0143">Chaperone</keyword>
<dbReference type="InterPro" id="IPR002777">
    <property type="entry name" value="PFD_beta-like"/>
</dbReference>
<dbReference type="SUPFAM" id="SSF46579">
    <property type="entry name" value="Prefoldin"/>
    <property type="match status" value="1"/>
</dbReference>
<dbReference type="GO" id="GO:0051082">
    <property type="term" value="F:unfolded protein binding"/>
    <property type="evidence" value="ECO:0007669"/>
    <property type="project" value="InterPro"/>
</dbReference>
<keyword evidence="3" id="KW-0175">Coiled coil</keyword>
<evidence type="ECO:0000256" key="3">
    <source>
        <dbReference type="SAM" id="Coils"/>
    </source>
</evidence>
<accession>A0A1D2VC81</accession>
<dbReference type="Gene3D" id="1.10.287.370">
    <property type="match status" value="1"/>
</dbReference>
<dbReference type="InParanoid" id="A0A1D2VC81"/>
<proteinExistence type="inferred from homology"/>
<dbReference type="OrthoDB" id="29646at2759"/>
<dbReference type="InterPro" id="IPR027235">
    <property type="entry name" value="PFD2"/>
</dbReference>
<evidence type="ECO:0000313" key="5">
    <source>
        <dbReference type="Proteomes" id="UP000095038"/>
    </source>
</evidence>
<dbReference type="Pfam" id="PF01920">
    <property type="entry name" value="Prefoldin_2"/>
    <property type="match status" value="1"/>
</dbReference>
<protein>
    <submittedName>
        <fullName evidence="4">Prefoldin beta-like protein</fullName>
    </submittedName>
</protein>
<dbReference type="AlphaFoldDB" id="A0A1D2VC81"/>
<feature type="coiled-coil region" evidence="3">
    <location>
        <begin position="10"/>
        <end position="44"/>
    </location>
</feature>
<dbReference type="EMBL" id="KV454488">
    <property type="protein sequence ID" value="ODV59097.1"/>
    <property type="molecule type" value="Genomic_DNA"/>
</dbReference>
<sequence>MSSPKPKISQEQLQIEYERFQDTIKSINEKITELKNDYDEHKIVVATLKGVPADRKCFRMISGVIVKKTTREVIPVLETKIESMVGALDTLSKELVKTHQEFEKWKKNTGVKIVSTA</sequence>
<keyword evidence="5" id="KW-1185">Reference proteome</keyword>
<organism evidence="4 5">
    <name type="scientific">Ascoidea rubescens DSM 1968</name>
    <dbReference type="NCBI Taxonomy" id="1344418"/>
    <lineage>
        <taxon>Eukaryota</taxon>
        <taxon>Fungi</taxon>
        <taxon>Dikarya</taxon>
        <taxon>Ascomycota</taxon>
        <taxon>Saccharomycotina</taxon>
        <taxon>Saccharomycetes</taxon>
        <taxon>Ascoideaceae</taxon>
        <taxon>Ascoidea</taxon>
    </lineage>
</organism>
<dbReference type="GO" id="GO:0015631">
    <property type="term" value="F:tubulin binding"/>
    <property type="evidence" value="ECO:0007669"/>
    <property type="project" value="EnsemblFungi"/>
</dbReference>
<dbReference type="GO" id="GO:0007021">
    <property type="term" value="P:tubulin complex assembly"/>
    <property type="evidence" value="ECO:0007669"/>
    <property type="project" value="EnsemblFungi"/>
</dbReference>
<dbReference type="PANTHER" id="PTHR13303">
    <property type="entry name" value="PREFOLDIN SUBUNIT 2"/>
    <property type="match status" value="1"/>
</dbReference>
<dbReference type="GeneID" id="30962472"/>